<reference evidence="8" key="1">
    <citation type="journal article" date="2019" name="Int. J. Syst. Evol. Microbiol.">
        <title>The Global Catalogue of Microorganisms (GCM) 10K type strain sequencing project: providing services to taxonomists for standard genome sequencing and annotation.</title>
        <authorList>
            <consortium name="The Broad Institute Genomics Platform"/>
            <consortium name="The Broad Institute Genome Sequencing Center for Infectious Disease"/>
            <person name="Wu L."/>
            <person name="Ma J."/>
        </authorList>
    </citation>
    <scope>NUCLEOTIDE SEQUENCE [LARGE SCALE GENOMIC DNA]</scope>
    <source>
        <strain evidence="8">CGMCC 4.7645</strain>
    </source>
</reference>
<dbReference type="PANTHER" id="PTHR30086">
    <property type="entry name" value="ARGININE EXPORTER PROTEIN ARGO"/>
    <property type="match status" value="1"/>
</dbReference>
<feature type="transmembrane region" description="Helical" evidence="6">
    <location>
        <begin position="141"/>
        <end position="161"/>
    </location>
</feature>
<evidence type="ECO:0000256" key="2">
    <source>
        <dbReference type="ARBA" id="ARBA00022475"/>
    </source>
</evidence>
<gene>
    <name evidence="7" type="ORF">ACFSXZ_08305</name>
</gene>
<evidence type="ECO:0000256" key="4">
    <source>
        <dbReference type="ARBA" id="ARBA00022989"/>
    </source>
</evidence>
<accession>A0ABW5FNZ3</accession>
<comment type="subcellular location">
    <subcellularLocation>
        <location evidence="1">Cell membrane</location>
        <topology evidence="1">Multi-pass membrane protein</topology>
    </subcellularLocation>
</comment>
<feature type="transmembrane region" description="Helical" evidence="6">
    <location>
        <begin position="182"/>
        <end position="199"/>
    </location>
</feature>
<evidence type="ECO:0000313" key="7">
    <source>
        <dbReference type="EMBL" id="MFD2416330.1"/>
    </source>
</evidence>
<evidence type="ECO:0000256" key="1">
    <source>
        <dbReference type="ARBA" id="ARBA00004651"/>
    </source>
</evidence>
<keyword evidence="5 6" id="KW-0472">Membrane</keyword>
<dbReference type="RefSeq" id="WP_378263021.1">
    <property type="nucleotide sequence ID" value="NZ_JBHUKR010000006.1"/>
</dbReference>
<proteinExistence type="predicted"/>
<dbReference type="PANTHER" id="PTHR30086:SF19">
    <property type="entry name" value="THREONINE EFFLUX PROTEIN"/>
    <property type="match status" value="1"/>
</dbReference>
<dbReference type="InterPro" id="IPR001123">
    <property type="entry name" value="LeuE-type"/>
</dbReference>
<evidence type="ECO:0000313" key="8">
    <source>
        <dbReference type="Proteomes" id="UP001597417"/>
    </source>
</evidence>
<keyword evidence="4 6" id="KW-1133">Transmembrane helix</keyword>
<keyword evidence="8" id="KW-1185">Reference proteome</keyword>
<evidence type="ECO:0000256" key="5">
    <source>
        <dbReference type="ARBA" id="ARBA00023136"/>
    </source>
</evidence>
<organism evidence="7 8">
    <name type="scientific">Amycolatopsis pigmentata</name>
    <dbReference type="NCBI Taxonomy" id="450801"/>
    <lineage>
        <taxon>Bacteria</taxon>
        <taxon>Bacillati</taxon>
        <taxon>Actinomycetota</taxon>
        <taxon>Actinomycetes</taxon>
        <taxon>Pseudonocardiales</taxon>
        <taxon>Pseudonocardiaceae</taxon>
        <taxon>Amycolatopsis</taxon>
    </lineage>
</organism>
<dbReference type="Pfam" id="PF01810">
    <property type="entry name" value="LysE"/>
    <property type="match status" value="1"/>
</dbReference>
<dbReference type="EMBL" id="JBHUKR010000006">
    <property type="protein sequence ID" value="MFD2416330.1"/>
    <property type="molecule type" value="Genomic_DNA"/>
</dbReference>
<evidence type="ECO:0000256" key="3">
    <source>
        <dbReference type="ARBA" id="ARBA00022692"/>
    </source>
</evidence>
<name>A0ABW5FNZ3_9PSEU</name>
<feature type="transmembrane region" description="Helical" evidence="6">
    <location>
        <begin position="37"/>
        <end position="56"/>
    </location>
</feature>
<dbReference type="Proteomes" id="UP001597417">
    <property type="component" value="Unassembled WGS sequence"/>
</dbReference>
<sequence length="200" mass="20926">MTILAVVGVYLVVVMIPGPIFVFVVHTASTTSRRAAFAAAVGITAGTVVLATAAVLDARGILGHSTVLDRLLRIVCGLYLGYLGIKLWKSTRKPADVATDELTMPSRRFFWRGVVATVTNPKALLLLGGLFATLVPGGVSLGFRGVIVVAIAVATLCWHAALAMTFSTGLIQRAYGRMQTKLDIIAGTLFVGLGTGIALS</sequence>
<evidence type="ECO:0000256" key="6">
    <source>
        <dbReference type="SAM" id="Phobius"/>
    </source>
</evidence>
<keyword evidence="2" id="KW-1003">Cell membrane</keyword>
<feature type="transmembrane region" description="Helical" evidence="6">
    <location>
        <begin position="109"/>
        <end position="135"/>
    </location>
</feature>
<protein>
    <submittedName>
        <fullName evidence="7">LysE family transporter</fullName>
    </submittedName>
</protein>
<feature type="transmembrane region" description="Helical" evidence="6">
    <location>
        <begin position="71"/>
        <end position="88"/>
    </location>
</feature>
<feature type="transmembrane region" description="Helical" evidence="6">
    <location>
        <begin position="6"/>
        <end position="25"/>
    </location>
</feature>
<comment type="caution">
    <text evidence="7">The sequence shown here is derived from an EMBL/GenBank/DDBJ whole genome shotgun (WGS) entry which is preliminary data.</text>
</comment>
<keyword evidence="3 6" id="KW-0812">Transmembrane</keyword>